<keyword evidence="2 6" id="KW-0812">Transmembrane</keyword>
<dbReference type="InterPro" id="IPR052706">
    <property type="entry name" value="Membrane-Transporter-like"/>
</dbReference>
<feature type="domain" description="SLC26A/SulP transporter" evidence="7">
    <location>
        <begin position="253"/>
        <end position="546"/>
    </location>
</feature>
<evidence type="ECO:0000256" key="5">
    <source>
        <dbReference type="SAM" id="MobiDB-lite"/>
    </source>
</evidence>
<evidence type="ECO:0000256" key="6">
    <source>
        <dbReference type="SAM" id="Phobius"/>
    </source>
</evidence>
<dbReference type="PANTHER" id="PTHR43310">
    <property type="entry name" value="SULFATE TRANSPORTER YBAR-RELATED"/>
    <property type="match status" value="1"/>
</dbReference>
<keyword evidence="4 6" id="KW-0472">Membrane</keyword>
<comment type="subcellular location">
    <subcellularLocation>
        <location evidence="1">Membrane</location>
        <topology evidence="1">Multi-pass membrane protein</topology>
    </subcellularLocation>
</comment>
<feature type="transmembrane region" description="Helical" evidence="6">
    <location>
        <begin position="362"/>
        <end position="385"/>
    </location>
</feature>
<feature type="transmembrane region" description="Helical" evidence="6">
    <location>
        <begin position="579"/>
        <end position="604"/>
    </location>
</feature>
<dbReference type="Gene3D" id="3.30.750.24">
    <property type="entry name" value="STAS domain"/>
    <property type="match status" value="1"/>
</dbReference>
<evidence type="ECO:0000256" key="1">
    <source>
        <dbReference type="ARBA" id="ARBA00004141"/>
    </source>
</evidence>
<dbReference type="AlphaFoldDB" id="A0A7S3NL14"/>
<feature type="region of interest" description="Disordered" evidence="5">
    <location>
        <begin position="1"/>
        <end position="28"/>
    </location>
</feature>
<accession>A0A7S3NL14</accession>
<protein>
    <recommendedName>
        <fullName evidence="7">SLC26A/SulP transporter domain-containing protein</fullName>
    </recommendedName>
</protein>
<feature type="transmembrane region" description="Helical" evidence="6">
    <location>
        <begin position="268"/>
        <end position="289"/>
    </location>
</feature>
<dbReference type="PANTHER" id="PTHR43310:SF2">
    <property type="entry name" value="SLC26A_SULP TRANSPORTER DOMAIN-CONTAINING PROTEIN"/>
    <property type="match status" value="1"/>
</dbReference>
<organism evidence="8">
    <name type="scientific">Aureoumbra lagunensis</name>
    <dbReference type="NCBI Taxonomy" id="44058"/>
    <lineage>
        <taxon>Eukaryota</taxon>
        <taxon>Sar</taxon>
        <taxon>Stramenopiles</taxon>
        <taxon>Ochrophyta</taxon>
        <taxon>Pelagophyceae</taxon>
        <taxon>Pelagomonadales</taxon>
        <taxon>Aureoumbra</taxon>
    </lineage>
</organism>
<dbReference type="InterPro" id="IPR036513">
    <property type="entry name" value="STAS_dom_sf"/>
</dbReference>
<feature type="region of interest" description="Disordered" evidence="5">
    <location>
        <begin position="117"/>
        <end position="146"/>
    </location>
</feature>
<dbReference type="InterPro" id="IPR011547">
    <property type="entry name" value="SLC26A/SulP_dom"/>
</dbReference>
<feature type="transmembrane region" description="Helical" evidence="6">
    <location>
        <begin position="332"/>
        <end position="350"/>
    </location>
</feature>
<feature type="transmembrane region" description="Helical" evidence="6">
    <location>
        <begin position="175"/>
        <end position="201"/>
    </location>
</feature>
<proteinExistence type="predicted"/>
<evidence type="ECO:0000313" key="8">
    <source>
        <dbReference type="EMBL" id="CAE0367174.1"/>
    </source>
</evidence>
<evidence type="ECO:0000256" key="3">
    <source>
        <dbReference type="ARBA" id="ARBA00022989"/>
    </source>
</evidence>
<feature type="region of interest" description="Disordered" evidence="5">
    <location>
        <begin position="830"/>
        <end position="850"/>
    </location>
</feature>
<sequence length="1016" mass="112359">MPSSPRARKNFPPLMRKNSVTASPAPQRLRSSSLDERYVINRSFDHADQLVNTSSLRASPRRLASLGDYIPDGKVVTEMRLDEVCRGECLNYLEVIQREPSQTFIASVIREESCSTSGTTTLTADEDEEVGASLSTGDDGQKRKRQKKKARIKKIKRMTGDEAIRDLCIKGIKDIVSSIVVFFLMTVIYVSGAHSILAPYYDGSMTFVALKTFLAGSATIGLIFGFFSNVPWAVGSVDVGFLPLLGHLAQICYHGVVDDKKEHRTSFAATYILAQSVMFLFAGISLSLVGSFRLTRLSNYLPYPVVAGLLASIGVSLVKSGISVAASAGFQVSYYLGFSWLFSAILLTYISHFLKRHLHLPGYIATPIIVFGATVFTWSAVYIFLDQVTNLQYYGILFKQESNKADSSYWLYTNKFLHLVDYQTALWGESRSVFFAAAVIAALKIGIKCGSFSAMFPTVSMDVDHEVQLAGISHIIAAFLGLAGQAHSFSGIKVQQQLQASTRAPSFLVALWCLFAWFYGVGPILSIIPRYVFGALLIELGIDYIHTYMFYPMRKFLTTFSAEDGHEFGNLDLVDCATLVSIVITALLTNLLEAIALGLVLSLVGVSRRLAQRSIISRLATGRAIRSTIERSPPAMRTLETLGESITIIDMVGYIFFGSAQELVDLVLDRANIQSPPYLRHLVLDVSRCFAQFDVTAIAAFEKILAIAHAKEFRVAFAPSDCDAALALDRGIRACTEDTIYHFDQTALWFHTVDDALEFCEDDLLNWNDSIETTSKHSSNGFMYGTYQQSDDEITATDEEDDTPKFSNIYNTQDDDDNIGFDVGVDLTSSDDDNEGIGINQKQDNAKKESSSALTALSDASARFFKKKQMLKSWLNASAVPLQFIGLNEDEKFIQILANLVSISHEASLTDNDGDRVICMLVDGRVRLLNTDNMCVRKLTEGSCVGIGNFYAFDAASSDDFTLVPNSPHITFLLLKYSHLTQLESEHPDVAIAFHKLMARSLAQKNRNSKLQHRTD</sequence>
<dbReference type="Pfam" id="PF00916">
    <property type="entry name" value="Sulfate_transp"/>
    <property type="match status" value="1"/>
</dbReference>
<name>A0A7S3NL14_9STRA</name>
<feature type="transmembrane region" description="Helical" evidence="6">
    <location>
        <begin position="467"/>
        <end position="486"/>
    </location>
</feature>
<feature type="transmembrane region" description="Helical" evidence="6">
    <location>
        <begin position="506"/>
        <end position="525"/>
    </location>
</feature>
<feature type="transmembrane region" description="Helical" evidence="6">
    <location>
        <begin position="532"/>
        <end position="551"/>
    </location>
</feature>
<feature type="transmembrane region" description="Helical" evidence="6">
    <location>
        <begin position="207"/>
        <end position="227"/>
    </location>
</feature>
<dbReference type="GO" id="GO:0016020">
    <property type="term" value="C:membrane"/>
    <property type="evidence" value="ECO:0007669"/>
    <property type="project" value="UniProtKB-SubCell"/>
</dbReference>
<feature type="transmembrane region" description="Helical" evidence="6">
    <location>
        <begin position="301"/>
        <end position="326"/>
    </location>
</feature>
<dbReference type="EMBL" id="HBIJ01011603">
    <property type="protein sequence ID" value="CAE0367174.1"/>
    <property type="molecule type" value="Transcribed_RNA"/>
</dbReference>
<evidence type="ECO:0000256" key="4">
    <source>
        <dbReference type="ARBA" id="ARBA00023136"/>
    </source>
</evidence>
<gene>
    <name evidence="8" type="ORF">ALAG00032_LOCUS7923</name>
</gene>
<keyword evidence="3 6" id="KW-1133">Transmembrane helix</keyword>
<feature type="compositionally biased region" description="Polar residues" evidence="5">
    <location>
        <begin position="18"/>
        <end position="28"/>
    </location>
</feature>
<evidence type="ECO:0000259" key="7">
    <source>
        <dbReference type="Pfam" id="PF00916"/>
    </source>
</evidence>
<reference evidence="8" key="1">
    <citation type="submission" date="2021-01" db="EMBL/GenBank/DDBJ databases">
        <authorList>
            <person name="Corre E."/>
            <person name="Pelletier E."/>
            <person name="Niang G."/>
            <person name="Scheremetjew M."/>
            <person name="Finn R."/>
            <person name="Kale V."/>
            <person name="Holt S."/>
            <person name="Cochrane G."/>
            <person name="Meng A."/>
            <person name="Brown T."/>
            <person name="Cohen L."/>
        </authorList>
    </citation>
    <scope>NUCLEOTIDE SEQUENCE</scope>
    <source>
        <strain evidence="8">CCMP1510</strain>
    </source>
</reference>
<evidence type="ECO:0000256" key="2">
    <source>
        <dbReference type="ARBA" id="ARBA00022692"/>
    </source>
</evidence>
<feature type="transmembrane region" description="Helical" evidence="6">
    <location>
        <begin position="433"/>
        <end position="455"/>
    </location>
</feature>
<dbReference type="CDD" id="cd07042">
    <property type="entry name" value="STAS_SulP_like_sulfate_transporter"/>
    <property type="match status" value="1"/>
</dbReference>